<evidence type="ECO:0000256" key="1">
    <source>
        <dbReference type="SAM" id="Phobius"/>
    </source>
</evidence>
<proteinExistence type="predicted"/>
<dbReference type="Proteomes" id="UP000001880">
    <property type="component" value="Chromosome"/>
</dbReference>
<evidence type="ECO:0000313" key="2">
    <source>
        <dbReference type="EMBL" id="ACY12970.1"/>
    </source>
</evidence>
<keyword evidence="1" id="KW-1133">Transmembrane helix</keyword>
<keyword evidence="1" id="KW-0472">Membrane</keyword>
<feature type="transmembrane region" description="Helical" evidence="1">
    <location>
        <begin position="32"/>
        <end position="54"/>
    </location>
</feature>
<dbReference type="AlphaFoldDB" id="D0LIU1"/>
<gene>
    <name evidence="2" type="ordered locus">Hoch_0329</name>
</gene>
<protein>
    <submittedName>
        <fullName evidence="2">Uncharacterized protein</fullName>
    </submittedName>
</protein>
<name>D0LIU1_HALO1</name>
<dbReference type="KEGG" id="hoh:Hoch_0329"/>
<dbReference type="EMBL" id="CP001804">
    <property type="protein sequence ID" value="ACY12970.1"/>
    <property type="molecule type" value="Genomic_DNA"/>
</dbReference>
<accession>D0LIU1</accession>
<reference evidence="2 3" key="1">
    <citation type="journal article" date="2010" name="Stand. Genomic Sci.">
        <title>Complete genome sequence of Haliangium ochraceum type strain (SMP-2).</title>
        <authorList>
            <consortium name="US DOE Joint Genome Institute (JGI-PGF)"/>
            <person name="Ivanova N."/>
            <person name="Daum C."/>
            <person name="Lang E."/>
            <person name="Abt B."/>
            <person name="Kopitz M."/>
            <person name="Saunders E."/>
            <person name="Lapidus A."/>
            <person name="Lucas S."/>
            <person name="Glavina Del Rio T."/>
            <person name="Nolan M."/>
            <person name="Tice H."/>
            <person name="Copeland A."/>
            <person name="Cheng J.F."/>
            <person name="Chen F."/>
            <person name="Bruce D."/>
            <person name="Goodwin L."/>
            <person name="Pitluck S."/>
            <person name="Mavromatis K."/>
            <person name="Pati A."/>
            <person name="Mikhailova N."/>
            <person name="Chen A."/>
            <person name="Palaniappan K."/>
            <person name="Land M."/>
            <person name="Hauser L."/>
            <person name="Chang Y.J."/>
            <person name="Jeffries C.D."/>
            <person name="Detter J.C."/>
            <person name="Brettin T."/>
            <person name="Rohde M."/>
            <person name="Goker M."/>
            <person name="Bristow J."/>
            <person name="Markowitz V."/>
            <person name="Eisen J.A."/>
            <person name="Hugenholtz P."/>
            <person name="Kyrpides N.C."/>
            <person name="Klenk H.P."/>
        </authorList>
    </citation>
    <scope>NUCLEOTIDE SEQUENCE [LARGE SCALE GENOMIC DNA]</scope>
    <source>
        <strain evidence="3">DSM 14365 / CIP 107738 / JCM 11303 / AJ 13395 / SMP-2</strain>
    </source>
</reference>
<dbReference type="HOGENOM" id="CLU_2954134_0_0_7"/>
<keyword evidence="1" id="KW-0812">Transmembrane</keyword>
<dbReference type="RefSeq" id="WP_012825597.1">
    <property type="nucleotide sequence ID" value="NC_013440.1"/>
</dbReference>
<evidence type="ECO:0000313" key="3">
    <source>
        <dbReference type="Proteomes" id="UP000001880"/>
    </source>
</evidence>
<organism evidence="2 3">
    <name type="scientific">Haliangium ochraceum (strain DSM 14365 / JCM 11303 / SMP-2)</name>
    <dbReference type="NCBI Taxonomy" id="502025"/>
    <lineage>
        <taxon>Bacteria</taxon>
        <taxon>Pseudomonadati</taxon>
        <taxon>Myxococcota</taxon>
        <taxon>Polyangia</taxon>
        <taxon>Haliangiales</taxon>
        <taxon>Kofleriaceae</taxon>
        <taxon>Haliangium</taxon>
    </lineage>
</organism>
<keyword evidence="3" id="KW-1185">Reference proteome</keyword>
<sequence length="59" mass="6291">MRFLGVLLFVLGGGGTAFATWASYQRGRPQDVLFGLLAPVAMLVTLTGLLLAFVPDFFG</sequence>